<comment type="caution">
    <text evidence="1">The sequence shown here is derived from an EMBL/GenBank/DDBJ whole genome shotgun (WGS) entry which is preliminary data.</text>
</comment>
<organism evidence="1 2">
    <name type="scientific">Gigaspora margarita</name>
    <dbReference type="NCBI Taxonomy" id="4874"/>
    <lineage>
        <taxon>Eukaryota</taxon>
        <taxon>Fungi</taxon>
        <taxon>Fungi incertae sedis</taxon>
        <taxon>Mucoromycota</taxon>
        <taxon>Glomeromycotina</taxon>
        <taxon>Glomeromycetes</taxon>
        <taxon>Diversisporales</taxon>
        <taxon>Gigasporaceae</taxon>
        <taxon>Gigaspora</taxon>
    </lineage>
</organism>
<evidence type="ECO:0000313" key="2">
    <source>
        <dbReference type="Proteomes" id="UP000789901"/>
    </source>
</evidence>
<feature type="non-terminal residue" evidence="1">
    <location>
        <position position="1"/>
    </location>
</feature>
<proteinExistence type="predicted"/>
<accession>A0ABN7ULQ7</accession>
<evidence type="ECO:0000313" key="1">
    <source>
        <dbReference type="EMBL" id="CAG8628007.1"/>
    </source>
</evidence>
<reference evidence="1 2" key="1">
    <citation type="submission" date="2021-06" db="EMBL/GenBank/DDBJ databases">
        <authorList>
            <person name="Kallberg Y."/>
            <person name="Tangrot J."/>
            <person name="Rosling A."/>
        </authorList>
    </citation>
    <scope>NUCLEOTIDE SEQUENCE [LARGE SCALE GENOMIC DNA]</scope>
    <source>
        <strain evidence="1 2">120-4 pot B 10/14</strain>
    </source>
</reference>
<dbReference type="EMBL" id="CAJVQB010004140">
    <property type="protein sequence ID" value="CAG8628007.1"/>
    <property type="molecule type" value="Genomic_DNA"/>
</dbReference>
<protein>
    <submittedName>
        <fullName evidence="1">1039_t:CDS:1</fullName>
    </submittedName>
</protein>
<sequence length="103" mass="11667">VGGFPNTRFSFAQYAVRDATYSADIQPLLELKNINSSLVSKLSLPSNLTLHFTLAEAYSIKNPNEVMDYAYRPADYQLYYARDPSCLWIQAAEYFGKSCDFCS</sequence>
<gene>
    <name evidence="1" type="ORF">GMARGA_LOCUS8181</name>
</gene>
<keyword evidence="2" id="KW-1185">Reference proteome</keyword>
<name>A0ABN7ULQ7_GIGMA</name>
<dbReference type="Proteomes" id="UP000789901">
    <property type="component" value="Unassembled WGS sequence"/>
</dbReference>